<dbReference type="STRING" id="862719.AZOLI_2763"/>
<feature type="domain" description="Antitoxin Xre-like helix-turn-helix" evidence="2">
    <location>
        <begin position="10"/>
        <end position="71"/>
    </location>
</feature>
<dbReference type="RefSeq" id="WP_014248932.1">
    <property type="nucleotide sequence ID" value="NC_016622.1"/>
</dbReference>
<dbReference type="Proteomes" id="UP000005667">
    <property type="component" value="Chromosome"/>
</dbReference>
<gene>
    <name evidence="3" type="ordered locus">AZOLI_2763</name>
</gene>
<evidence type="ECO:0000259" key="1">
    <source>
        <dbReference type="Pfam" id="PF09722"/>
    </source>
</evidence>
<dbReference type="EMBL" id="FQ311868">
    <property type="protein sequence ID" value="CBS87949.1"/>
    <property type="molecule type" value="Genomic_DNA"/>
</dbReference>
<proteinExistence type="predicted"/>
<evidence type="ECO:0000313" key="4">
    <source>
        <dbReference type="Proteomes" id="UP000005667"/>
    </source>
</evidence>
<keyword evidence="4" id="KW-1185">Reference proteome</keyword>
<evidence type="ECO:0000259" key="2">
    <source>
        <dbReference type="Pfam" id="PF20432"/>
    </source>
</evidence>
<sequence length="126" mass="13689">MTSQVQATRAPAAASVVTKAVLRAAEQLRVSNSVLGKVIGVSEPTLSRMRTKDLPLSERSKEFELALLFIRLYRSLDSIVGGEAEVAAAWLRNDNRALGGKPLEQIQTIPGLMNVIAYLDSRRAVV</sequence>
<dbReference type="OrthoDB" id="8481084at2"/>
<reference evidence="4" key="1">
    <citation type="journal article" date="2011" name="PLoS Genet.">
        <title>Azospirillum genomes reveal transition of bacteria from aquatic to terrestrial environments.</title>
        <authorList>
            <person name="Wisniewski-Dye F."/>
            <person name="Borziak K."/>
            <person name="Khalsa-Moyers G."/>
            <person name="Alexandre G."/>
            <person name="Sukharnikov L.O."/>
            <person name="Wuichet K."/>
            <person name="Hurst G.B."/>
            <person name="McDonald W.H."/>
            <person name="Robertson J.S."/>
            <person name="Barbe V."/>
            <person name="Calteau A."/>
            <person name="Rouy Z."/>
            <person name="Mangenot S."/>
            <person name="Prigent-Combaret C."/>
            <person name="Normand P."/>
            <person name="Boyer M."/>
            <person name="Siguier P."/>
            <person name="Dessaux Y."/>
            <person name="Elmerich C."/>
            <person name="Condemine G."/>
            <person name="Krishnen G."/>
            <person name="Kennedy I."/>
            <person name="Paterson A.H."/>
            <person name="Gonzalez V."/>
            <person name="Mavingui P."/>
            <person name="Zhulin I.B."/>
        </authorList>
    </citation>
    <scope>NUCLEOTIDE SEQUENCE [LARGE SCALE GENOMIC DNA]</scope>
    <source>
        <strain evidence="4">4B</strain>
    </source>
</reference>
<accession>G7Z3E2</accession>
<name>G7Z3E2_AZOL4</name>
<feature type="domain" description="Antitoxin Xre/MbcA/ParS-like toxin-binding" evidence="1">
    <location>
        <begin position="75"/>
        <end position="123"/>
    </location>
</feature>
<protein>
    <submittedName>
        <fullName evidence="3">Uncharacterized protein</fullName>
    </submittedName>
</protein>
<evidence type="ECO:0000313" key="3">
    <source>
        <dbReference type="EMBL" id="CBS87949.1"/>
    </source>
</evidence>
<dbReference type="InterPro" id="IPR024467">
    <property type="entry name" value="Xre/MbcA/ParS-like_toxin-bd"/>
</dbReference>
<dbReference type="AlphaFoldDB" id="G7Z3E2"/>
<dbReference type="KEGG" id="ali:AZOLI_2763"/>
<organism evidence="3 4">
    <name type="scientific">Azospirillum lipoferum (strain 4B)</name>
    <dbReference type="NCBI Taxonomy" id="862719"/>
    <lineage>
        <taxon>Bacteria</taxon>
        <taxon>Pseudomonadati</taxon>
        <taxon>Pseudomonadota</taxon>
        <taxon>Alphaproteobacteria</taxon>
        <taxon>Rhodospirillales</taxon>
        <taxon>Azospirillaceae</taxon>
        <taxon>Azospirillum</taxon>
    </lineage>
</organism>
<dbReference type="HOGENOM" id="CLU_157727_0_0_5"/>
<dbReference type="GO" id="GO:0003677">
    <property type="term" value="F:DNA binding"/>
    <property type="evidence" value="ECO:0007669"/>
    <property type="project" value="InterPro"/>
</dbReference>
<dbReference type="Pfam" id="PF20432">
    <property type="entry name" value="Xre-like-HTH"/>
    <property type="match status" value="1"/>
</dbReference>
<dbReference type="Pfam" id="PF09722">
    <property type="entry name" value="Xre_MbcA_ParS_C"/>
    <property type="match status" value="1"/>
</dbReference>
<dbReference type="InterPro" id="IPR046847">
    <property type="entry name" value="Xre-like_HTH"/>
</dbReference>